<dbReference type="PANTHER" id="PTHR24094:SF15">
    <property type="entry name" value="AMP-DEPENDENT SYNTHETASE_LIGASE DOMAIN-CONTAINING PROTEIN-RELATED"/>
    <property type="match status" value="1"/>
</dbReference>
<keyword evidence="3" id="KW-0378">Hydrolase</keyword>
<gene>
    <name evidence="3" type="ORF">K7472_02375</name>
</gene>
<reference evidence="3 4" key="1">
    <citation type="submission" date="2021-08" db="EMBL/GenBank/DDBJ databases">
        <title>Streptomyces sp. PTM05 isolated from lichen.</title>
        <authorList>
            <person name="Somphong A."/>
            <person name="Phongsopitanun W."/>
            <person name="Tanasupawat S."/>
        </authorList>
    </citation>
    <scope>NUCLEOTIDE SEQUENCE [LARGE SCALE GENOMIC DNA]</scope>
    <source>
        <strain evidence="3 4">Ptm05</strain>
    </source>
</reference>
<keyword evidence="3" id="KW-0540">Nuclease</keyword>
<dbReference type="Pfam" id="PF07510">
    <property type="entry name" value="GmrSD_C"/>
    <property type="match status" value="1"/>
</dbReference>
<keyword evidence="3" id="KW-0255">Endonuclease</keyword>
<evidence type="ECO:0000313" key="3">
    <source>
        <dbReference type="EMBL" id="MBY8883692.1"/>
    </source>
</evidence>
<evidence type="ECO:0000259" key="2">
    <source>
        <dbReference type="Pfam" id="PF07510"/>
    </source>
</evidence>
<dbReference type="InterPro" id="IPR011089">
    <property type="entry name" value="GmrSD_C"/>
</dbReference>
<name>A0ABS7QKI3_9ACTN</name>
<keyword evidence="4" id="KW-1185">Reference proteome</keyword>
<evidence type="ECO:0000313" key="4">
    <source>
        <dbReference type="Proteomes" id="UP001198565"/>
    </source>
</evidence>
<dbReference type="GO" id="GO:0004519">
    <property type="term" value="F:endonuclease activity"/>
    <property type="evidence" value="ECO:0007669"/>
    <property type="project" value="UniProtKB-KW"/>
</dbReference>
<evidence type="ECO:0000256" key="1">
    <source>
        <dbReference type="SAM" id="MobiDB-lite"/>
    </source>
</evidence>
<dbReference type="Proteomes" id="UP001198565">
    <property type="component" value="Unassembled WGS sequence"/>
</dbReference>
<dbReference type="EMBL" id="JAINVZ010000001">
    <property type="protein sequence ID" value="MBY8883692.1"/>
    <property type="molecule type" value="Genomic_DNA"/>
</dbReference>
<comment type="caution">
    <text evidence="3">The sequence shown here is derived from an EMBL/GenBank/DDBJ whole genome shotgun (WGS) entry which is preliminary data.</text>
</comment>
<accession>A0ABS7QKI3</accession>
<dbReference type="PANTHER" id="PTHR24094">
    <property type="entry name" value="SECRETED PROTEIN"/>
    <property type="match status" value="1"/>
</dbReference>
<protein>
    <submittedName>
        <fullName evidence="3">HNH endonuclease family protein</fullName>
    </submittedName>
</protein>
<sequence length="225" mass="23979">MTLAGCHASGSDAKSPAAAGPPGRAVTALARLRVWPAAAIGAYDHSKDFGPAWSDDTGAPGGHNGLDIRDGILRRDLTGVRLDDHGRVVSGTLHDPYTGRIIRFTLGPQTTDAIQVDHLAELGEVWTTGAANLPQDQREQLANDPLNLEAVDGPTKDDKGDSDASHWLPPATGYRCEYVARQIAVKTKYRLWVTPAEQRAMDTVLASCPGQPLPTESSPDVRLTS</sequence>
<proteinExistence type="predicted"/>
<feature type="domain" description="GmrSD restriction endonucleases C-terminal" evidence="2">
    <location>
        <begin position="68"/>
        <end position="201"/>
    </location>
</feature>
<feature type="region of interest" description="Disordered" evidence="1">
    <location>
        <begin position="1"/>
        <end position="22"/>
    </location>
</feature>
<organism evidence="3 4">
    <name type="scientific">Streptantibioticus parmotrematis</name>
    <dbReference type="NCBI Taxonomy" id="2873249"/>
    <lineage>
        <taxon>Bacteria</taxon>
        <taxon>Bacillati</taxon>
        <taxon>Actinomycetota</taxon>
        <taxon>Actinomycetes</taxon>
        <taxon>Kitasatosporales</taxon>
        <taxon>Streptomycetaceae</taxon>
        <taxon>Streptantibioticus</taxon>
    </lineage>
</organism>